<dbReference type="STRING" id="1235802.C823_03035"/>
<protein>
    <submittedName>
        <fullName evidence="1">Uncharacterized protein</fullName>
    </submittedName>
</protein>
<organism evidence="1 2">
    <name type="scientific">Eubacterium plexicaudatum ASF492</name>
    <dbReference type="NCBI Taxonomy" id="1235802"/>
    <lineage>
        <taxon>Bacteria</taxon>
        <taxon>Bacillati</taxon>
        <taxon>Bacillota</taxon>
        <taxon>Clostridia</taxon>
        <taxon>Eubacteriales</taxon>
        <taxon>Eubacteriaceae</taxon>
        <taxon>Eubacterium</taxon>
    </lineage>
</organism>
<evidence type="ECO:0000313" key="1">
    <source>
        <dbReference type="EMBL" id="EMZ24731.1"/>
    </source>
</evidence>
<proteinExistence type="predicted"/>
<dbReference type="OrthoDB" id="396512at2"/>
<gene>
    <name evidence="1" type="ORF">C823_03035</name>
</gene>
<dbReference type="Proteomes" id="UP000012589">
    <property type="component" value="Unassembled WGS sequence"/>
</dbReference>
<name>N2A927_9FIRM</name>
<dbReference type="PATRIC" id="fig|1235802.3.peg.3211"/>
<dbReference type="HOGENOM" id="CLU_1188511_0_0_9"/>
<dbReference type="SUPFAM" id="SSF53448">
    <property type="entry name" value="Nucleotide-diphospho-sugar transferases"/>
    <property type="match status" value="1"/>
</dbReference>
<keyword evidence="2" id="KW-1185">Reference proteome</keyword>
<evidence type="ECO:0000313" key="2">
    <source>
        <dbReference type="Proteomes" id="UP000012589"/>
    </source>
</evidence>
<dbReference type="CDD" id="cd00761">
    <property type="entry name" value="Glyco_tranf_GTA_type"/>
    <property type="match status" value="1"/>
</dbReference>
<dbReference type="AlphaFoldDB" id="N2A927"/>
<accession>N2A927</accession>
<dbReference type="InterPro" id="IPR029044">
    <property type="entry name" value="Nucleotide-diphossugar_trans"/>
</dbReference>
<reference evidence="1 2" key="1">
    <citation type="journal article" date="2014" name="Genome Announc.">
        <title>Draft genome sequences of the altered schaedler flora, a defined bacterial community from gnotobiotic mice.</title>
        <authorList>
            <person name="Wannemuehler M.J."/>
            <person name="Overstreet A.M."/>
            <person name="Ward D.V."/>
            <person name="Phillips G.J."/>
        </authorList>
    </citation>
    <scope>NUCLEOTIDE SEQUENCE [LARGE SCALE GENOMIC DNA]</scope>
    <source>
        <strain evidence="1 2">ASF492</strain>
    </source>
</reference>
<dbReference type="EMBL" id="AQFT01000092">
    <property type="protein sequence ID" value="EMZ24731.1"/>
    <property type="molecule type" value="Genomic_DNA"/>
</dbReference>
<sequence>MQEYPLITIALLGRYTVRQTIEVLNGILAQTYPKLELIISVNDRDTPLDAVIRVLNAHSPGNVKNIKINEAYNQTSEQKHLKYVCDHMSGESLLLLLDGCRFYDTQALHDCIDLYGTQPFLLGTCVMYDADDTYTGDIRRMAADSMADVLHKICGVRGPVLLPEHFVKSMRFRSVQKYDALENMILQYLYQHEECEIRMCEWPMFHCFEKDKQDCTNMVSDYENNCFLECGGG</sequence>
<comment type="caution">
    <text evidence="1">The sequence shown here is derived from an EMBL/GenBank/DDBJ whole genome shotgun (WGS) entry which is preliminary data.</text>
</comment>